<feature type="compositionally biased region" description="Basic and acidic residues" evidence="1">
    <location>
        <begin position="323"/>
        <end position="334"/>
    </location>
</feature>
<organism evidence="2 3">
    <name type="scientific">Colletotrichum karsti</name>
    <dbReference type="NCBI Taxonomy" id="1095194"/>
    <lineage>
        <taxon>Eukaryota</taxon>
        <taxon>Fungi</taxon>
        <taxon>Dikarya</taxon>
        <taxon>Ascomycota</taxon>
        <taxon>Pezizomycotina</taxon>
        <taxon>Sordariomycetes</taxon>
        <taxon>Hypocreomycetidae</taxon>
        <taxon>Glomerellales</taxon>
        <taxon>Glomerellaceae</taxon>
        <taxon>Colletotrichum</taxon>
        <taxon>Colletotrichum boninense species complex</taxon>
    </lineage>
</organism>
<accession>A0A9P6HZC8</accession>
<evidence type="ECO:0000313" key="2">
    <source>
        <dbReference type="EMBL" id="KAF9873424.1"/>
    </source>
</evidence>
<reference evidence="2" key="2">
    <citation type="submission" date="2020-11" db="EMBL/GenBank/DDBJ databases">
        <title>Whole genome sequencing of Colletotrichum sp.</title>
        <authorList>
            <person name="Li H."/>
        </authorList>
    </citation>
    <scope>NUCLEOTIDE SEQUENCE</scope>
    <source>
        <strain evidence="2">CkLH20</strain>
    </source>
</reference>
<dbReference type="AlphaFoldDB" id="A0A9P6HZC8"/>
<gene>
    <name evidence="2" type="ORF">CkaCkLH20_09237</name>
</gene>
<sequence length="334" mass="37678">MSRSNLPHLARIFISYTSLTFYSPMPYFGHQTPAVARRKWLEWALSNIHPSFEISTEPRHDIYTQLHNVYSADTDPFPRLTDTAAWERLKEKWCRQPYPANSEVPSAVDCEIVRLVNKGKSHDFLEQGLRENGWSFLRCCDNSLPAAEKGLLSAAARVARSECQIKERKDEPEKGNRQSESTNSVAAQAATIVIPDGDEKSDISASCPEKSVHRTGVLSTGFAKNLRPILRDMFRDGMMAMSTSVMDQMRNRTILLLGQQENAHFGFATLRDVEAQTIKMLEAEVSELSKGFIEKLVGLGKDDVDVKVKRSADELEESEIADDDRQAKRQRLAD</sequence>
<feature type="region of interest" description="Disordered" evidence="1">
    <location>
        <begin position="315"/>
        <end position="334"/>
    </location>
</feature>
<dbReference type="RefSeq" id="XP_038742885.1">
    <property type="nucleotide sequence ID" value="XM_038891952.1"/>
</dbReference>
<proteinExistence type="predicted"/>
<keyword evidence="3" id="KW-1185">Reference proteome</keyword>
<dbReference type="Proteomes" id="UP000781932">
    <property type="component" value="Unassembled WGS sequence"/>
</dbReference>
<protein>
    <submittedName>
        <fullName evidence="2">Uncharacterized protein</fullName>
    </submittedName>
</protein>
<feature type="region of interest" description="Disordered" evidence="1">
    <location>
        <begin position="166"/>
        <end position="186"/>
    </location>
</feature>
<reference evidence="2" key="1">
    <citation type="submission" date="2020-03" db="EMBL/GenBank/DDBJ databases">
        <authorList>
            <person name="He L."/>
        </authorList>
    </citation>
    <scope>NUCLEOTIDE SEQUENCE</scope>
    <source>
        <strain evidence="2">CkLH20</strain>
    </source>
</reference>
<name>A0A9P6HZC8_9PEZI</name>
<evidence type="ECO:0000313" key="3">
    <source>
        <dbReference type="Proteomes" id="UP000781932"/>
    </source>
</evidence>
<feature type="compositionally biased region" description="Basic and acidic residues" evidence="1">
    <location>
        <begin position="166"/>
        <end position="177"/>
    </location>
</feature>
<dbReference type="OrthoDB" id="4843147at2759"/>
<dbReference type="EMBL" id="JAATWM020000032">
    <property type="protein sequence ID" value="KAF9873424.1"/>
    <property type="molecule type" value="Genomic_DNA"/>
</dbReference>
<comment type="caution">
    <text evidence="2">The sequence shown here is derived from an EMBL/GenBank/DDBJ whole genome shotgun (WGS) entry which is preliminary data.</text>
</comment>
<dbReference type="GeneID" id="62165026"/>
<evidence type="ECO:0000256" key="1">
    <source>
        <dbReference type="SAM" id="MobiDB-lite"/>
    </source>
</evidence>